<organism evidence="1 2">
    <name type="scientific">Fructobacillus fructosus</name>
    <dbReference type="NCBI Taxonomy" id="1631"/>
    <lineage>
        <taxon>Bacteria</taxon>
        <taxon>Bacillati</taxon>
        <taxon>Bacillota</taxon>
        <taxon>Bacilli</taxon>
        <taxon>Lactobacillales</taxon>
        <taxon>Lactobacillaceae</taxon>
        <taxon>Fructobacillus</taxon>
    </lineage>
</organism>
<name>A0ABN9YMT9_9LACO</name>
<dbReference type="EMBL" id="CAUZLR010000002">
    <property type="protein sequence ID" value="CAK1233451.1"/>
    <property type="molecule type" value="Genomic_DNA"/>
</dbReference>
<protein>
    <submittedName>
        <fullName evidence="1">Uncharacterized protein</fullName>
    </submittedName>
</protein>
<evidence type="ECO:0000313" key="2">
    <source>
        <dbReference type="Proteomes" id="UP001314261"/>
    </source>
</evidence>
<keyword evidence="2" id="KW-1185">Reference proteome</keyword>
<accession>A0ABN9YMT9</accession>
<sequence>MKQEEKFTDLELMQQAVIQKLQEDKIEMAHDCQRHFTLSQTLAKLFGLLGTNVPNVIRGDYSTHPVSEEERKRIKREINEGFKEDII</sequence>
<proteinExistence type="predicted"/>
<reference evidence="1 2" key="1">
    <citation type="submission" date="2023-10" db="EMBL/GenBank/DDBJ databases">
        <authorList>
            <person name="Botero Cardona J."/>
        </authorList>
    </citation>
    <scope>NUCLEOTIDE SEQUENCE [LARGE SCALE GENOMIC DNA]</scope>
    <source>
        <strain evidence="1 2">R-54839</strain>
    </source>
</reference>
<dbReference type="RefSeq" id="WP_187754050.1">
    <property type="nucleotide sequence ID" value="NZ_CAUZLR010000002.1"/>
</dbReference>
<dbReference type="Proteomes" id="UP001314261">
    <property type="component" value="Unassembled WGS sequence"/>
</dbReference>
<evidence type="ECO:0000313" key="1">
    <source>
        <dbReference type="EMBL" id="CAK1233451.1"/>
    </source>
</evidence>
<gene>
    <name evidence="1" type="ORF">R54839_PPFHFPJH_00551</name>
</gene>
<comment type="caution">
    <text evidence="1">The sequence shown here is derived from an EMBL/GenBank/DDBJ whole genome shotgun (WGS) entry which is preliminary data.</text>
</comment>